<dbReference type="InterPro" id="IPR055768">
    <property type="entry name" value="DUF7344"/>
</dbReference>
<dbReference type="Pfam" id="PF24035">
    <property type="entry name" value="DUF7344"/>
    <property type="match status" value="1"/>
</dbReference>
<name>M0BW03_9EURY</name>
<protein>
    <recommendedName>
        <fullName evidence="1">DUF7344 domain-containing protein</fullName>
    </recommendedName>
</protein>
<dbReference type="AlphaFoldDB" id="M0BW03"/>
<feature type="domain" description="DUF7344" evidence="1">
    <location>
        <begin position="67"/>
        <end position="142"/>
    </location>
</feature>
<dbReference type="Proteomes" id="UP000011560">
    <property type="component" value="Unassembled WGS sequence"/>
</dbReference>
<sequence>MTTDGVHTLALVPRIADAVARPSALSRSRWDASMADAERRAISMTQAYPHPTIELTEQNDLTDSERYRLLSSERRRRVLAILANRNGPISCDELAGMLVAEQGGSDASEDGRRDVAISLHHSDLPMLDDLGIATYDPTANVVVGHGR</sequence>
<reference evidence="2 3" key="1">
    <citation type="journal article" date="2014" name="PLoS Genet.">
        <title>Phylogenetically driven sequencing of extremely halophilic archaea reveals strategies for static and dynamic osmo-response.</title>
        <authorList>
            <person name="Becker E.A."/>
            <person name="Seitzer P.M."/>
            <person name="Tritt A."/>
            <person name="Larsen D."/>
            <person name="Krusor M."/>
            <person name="Yao A.I."/>
            <person name="Wu D."/>
            <person name="Madern D."/>
            <person name="Eisen J.A."/>
            <person name="Darling A.E."/>
            <person name="Facciotti M.T."/>
        </authorList>
    </citation>
    <scope>NUCLEOTIDE SEQUENCE [LARGE SCALE GENOMIC DNA]</scope>
    <source>
        <strain evidence="2 3">JCM 14624</strain>
    </source>
</reference>
<evidence type="ECO:0000313" key="2">
    <source>
        <dbReference type="EMBL" id="ELZ14292.1"/>
    </source>
</evidence>
<organism evidence="2 3">
    <name type="scientific">Halovivax asiaticus JCM 14624</name>
    <dbReference type="NCBI Taxonomy" id="1227490"/>
    <lineage>
        <taxon>Archaea</taxon>
        <taxon>Methanobacteriati</taxon>
        <taxon>Methanobacteriota</taxon>
        <taxon>Stenosarchaea group</taxon>
        <taxon>Halobacteria</taxon>
        <taxon>Halobacteriales</taxon>
        <taxon>Natrialbaceae</taxon>
        <taxon>Halovivax</taxon>
    </lineage>
</organism>
<dbReference type="OrthoDB" id="206151at2157"/>
<accession>M0BW03</accession>
<proteinExistence type="predicted"/>
<keyword evidence="3" id="KW-1185">Reference proteome</keyword>
<dbReference type="RefSeq" id="WP_007696213.1">
    <property type="nucleotide sequence ID" value="NZ_AOIQ01000002.1"/>
</dbReference>
<gene>
    <name evidence="2" type="ORF">C479_00250</name>
</gene>
<comment type="caution">
    <text evidence="2">The sequence shown here is derived from an EMBL/GenBank/DDBJ whole genome shotgun (WGS) entry which is preliminary data.</text>
</comment>
<evidence type="ECO:0000313" key="3">
    <source>
        <dbReference type="Proteomes" id="UP000011560"/>
    </source>
</evidence>
<evidence type="ECO:0000259" key="1">
    <source>
        <dbReference type="Pfam" id="PF24035"/>
    </source>
</evidence>
<dbReference type="EMBL" id="AOIQ01000002">
    <property type="protein sequence ID" value="ELZ14292.1"/>
    <property type="molecule type" value="Genomic_DNA"/>
</dbReference>